<dbReference type="SUPFAM" id="SSF53328">
    <property type="entry name" value="Formyltransferase"/>
    <property type="match status" value="1"/>
</dbReference>
<gene>
    <name evidence="5" type="primary">fmt</name>
    <name evidence="8" type="ORF">COS58_00085</name>
</gene>
<dbReference type="Pfam" id="PF00551">
    <property type="entry name" value="Formyl_trans_N"/>
    <property type="match status" value="1"/>
</dbReference>
<dbReference type="InterPro" id="IPR005794">
    <property type="entry name" value="Fmt"/>
</dbReference>
<dbReference type="InterPro" id="IPR036477">
    <property type="entry name" value="Formyl_transf_N_sf"/>
</dbReference>
<evidence type="ECO:0000256" key="4">
    <source>
        <dbReference type="ARBA" id="ARBA00022917"/>
    </source>
</evidence>
<dbReference type="AlphaFoldDB" id="A0A2M7B9P7"/>
<protein>
    <recommendedName>
        <fullName evidence="2 5">Methionyl-tRNA formyltransferase</fullName>
        <ecNumber evidence="2 5">2.1.2.9</ecNumber>
    </recommendedName>
</protein>
<dbReference type="InterPro" id="IPR005793">
    <property type="entry name" value="Formyl_trans_C"/>
</dbReference>
<dbReference type="InterPro" id="IPR011034">
    <property type="entry name" value="Formyl_transferase-like_C_sf"/>
</dbReference>
<sequence>MDKKILKIVFLGTPEFAIKPLEALINNGYQIVGVITSSDKPVGRKQILTPSPVKILAEKYRLPVYQPENKDELLEIIEKLRPDLAVIAAFGMIFTKEILDIPKYGFLNIHPSLLPRWRGASPIQSTILAGDKKTGISIMLLNEKMDEGPILKISNLPEGQAHGAGKSQISNLYYKELKEKLSELGAKLLIEIIPKWIKEKIKPQEQDHSKATYCKKITKEDGLIDWREPAETIEREIRAFTPWPGAYAFIEGKRLIITQAEIKNNALKIKRVKPEGKNEMSFEDYLRGNPNKNFEKYL</sequence>
<feature type="domain" description="Formyl transferase C-terminal" evidence="7">
    <location>
        <begin position="216"/>
        <end position="265"/>
    </location>
</feature>
<evidence type="ECO:0000256" key="1">
    <source>
        <dbReference type="ARBA" id="ARBA00010699"/>
    </source>
</evidence>
<dbReference type="GO" id="GO:0004479">
    <property type="term" value="F:methionyl-tRNA formyltransferase activity"/>
    <property type="evidence" value="ECO:0007669"/>
    <property type="project" value="UniProtKB-UniRule"/>
</dbReference>
<dbReference type="InterPro" id="IPR002376">
    <property type="entry name" value="Formyl_transf_N"/>
</dbReference>
<dbReference type="CDD" id="cd08646">
    <property type="entry name" value="FMT_core_Met-tRNA-FMT_N"/>
    <property type="match status" value="1"/>
</dbReference>
<evidence type="ECO:0000259" key="6">
    <source>
        <dbReference type="Pfam" id="PF00551"/>
    </source>
</evidence>
<dbReference type="InterPro" id="IPR041711">
    <property type="entry name" value="Met-tRNA-FMT_N"/>
</dbReference>
<dbReference type="CDD" id="cd08704">
    <property type="entry name" value="Met_tRNA_FMT_C"/>
    <property type="match status" value="1"/>
</dbReference>
<dbReference type="Pfam" id="PF02911">
    <property type="entry name" value="Formyl_trans_C"/>
    <property type="match status" value="1"/>
</dbReference>
<feature type="domain" description="Formyl transferase N-terminal" evidence="6">
    <location>
        <begin position="7"/>
        <end position="152"/>
    </location>
</feature>
<evidence type="ECO:0000256" key="2">
    <source>
        <dbReference type="ARBA" id="ARBA00012261"/>
    </source>
</evidence>
<dbReference type="EC" id="2.1.2.9" evidence="2 5"/>
<keyword evidence="3 5" id="KW-0808">Transferase</keyword>
<dbReference type="SUPFAM" id="SSF50486">
    <property type="entry name" value="FMT C-terminal domain-like"/>
    <property type="match status" value="1"/>
</dbReference>
<dbReference type="InterPro" id="IPR044135">
    <property type="entry name" value="Met-tRNA-FMT_C"/>
</dbReference>
<comment type="similarity">
    <text evidence="1 5">Belongs to the Fmt family.</text>
</comment>
<evidence type="ECO:0000256" key="3">
    <source>
        <dbReference type="ARBA" id="ARBA00022679"/>
    </source>
</evidence>
<dbReference type="PANTHER" id="PTHR11138:SF5">
    <property type="entry name" value="METHIONYL-TRNA FORMYLTRANSFERASE, MITOCHONDRIAL"/>
    <property type="match status" value="1"/>
</dbReference>
<evidence type="ECO:0000313" key="8">
    <source>
        <dbReference type="EMBL" id="PIU99801.1"/>
    </source>
</evidence>
<dbReference type="GO" id="GO:0005829">
    <property type="term" value="C:cytosol"/>
    <property type="evidence" value="ECO:0007669"/>
    <property type="project" value="TreeGrafter"/>
</dbReference>
<dbReference type="EMBL" id="PEVG01000002">
    <property type="protein sequence ID" value="PIU99801.1"/>
    <property type="molecule type" value="Genomic_DNA"/>
</dbReference>
<comment type="function">
    <text evidence="5">Attaches a formyl group to the free amino group of methionyl-tRNA(fMet). The formyl group appears to play a dual role in the initiator identity of N-formylmethionyl-tRNA by promoting its recognition by IF2 and preventing the misappropriation of this tRNA by the elongation apparatus.</text>
</comment>
<dbReference type="HAMAP" id="MF_00182">
    <property type="entry name" value="Formyl_trans"/>
    <property type="match status" value="1"/>
</dbReference>
<dbReference type="PANTHER" id="PTHR11138">
    <property type="entry name" value="METHIONYL-TRNA FORMYLTRANSFERASE"/>
    <property type="match status" value="1"/>
</dbReference>
<accession>A0A2M7B9P7</accession>
<keyword evidence="4 5" id="KW-0648">Protein biosynthesis</keyword>
<feature type="binding site" evidence="5">
    <location>
        <begin position="112"/>
        <end position="115"/>
    </location>
    <ligand>
        <name>(6S)-5,6,7,8-tetrahydrofolate</name>
        <dbReference type="ChEBI" id="CHEBI:57453"/>
    </ligand>
</feature>
<reference evidence="9" key="1">
    <citation type="submission" date="2017-09" db="EMBL/GenBank/DDBJ databases">
        <title>Depth-based differentiation of microbial function through sediment-hosted aquifers and enrichment of novel symbionts in the deep terrestrial subsurface.</title>
        <authorList>
            <person name="Probst A.J."/>
            <person name="Ladd B."/>
            <person name="Jarett J.K."/>
            <person name="Geller-Mcgrath D.E."/>
            <person name="Sieber C.M.K."/>
            <person name="Emerson J.B."/>
            <person name="Anantharaman K."/>
            <person name="Thomas B.C."/>
            <person name="Malmstrom R."/>
            <person name="Stieglmeier M."/>
            <person name="Klingl A."/>
            <person name="Woyke T."/>
            <person name="Ryan C.M."/>
            <person name="Banfield J.F."/>
        </authorList>
    </citation>
    <scope>NUCLEOTIDE SEQUENCE [LARGE SCALE GENOMIC DNA]</scope>
</reference>
<organism evidence="8 9">
    <name type="scientific">Candidatus Tagabacteria bacterium CG03_land_8_20_14_0_80_41_22</name>
    <dbReference type="NCBI Taxonomy" id="1975020"/>
    <lineage>
        <taxon>Bacteria</taxon>
        <taxon>Candidatus Tagaibacteriota</taxon>
    </lineage>
</organism>
<dbReference type="Proteomes" id="UP000228561">
    <property type="component" value="Unassembled WGS sequence"/>
</dbReference>
<proteinExistence type="inferred from homology"/>
<dbReference type="NCBIfam" id="TIGR00460">
    <property type="entry name" value="fmt"/>
    <property type="match status" value="1"/>
</dbReference>
<evidence type="ECO:0000259" key="7">
    <source>
        <dbReference type="Pfam" id="PF02911"/>
    </source>
</evidence>
<evidence type="ECO:0000256" key="5">
    <source>
        <dbReference type="HAMAP-Rule" id="MF_00182"/>
    </source>
</evidence>
<evidence type="ECO:0000313" key="9">
    <source>
        <dbReference type="Proteomes" id="UP000228561"/>
    </source>
</evidence>
<name>A0A2M7B9P7_9BACT</name>
<dbReference type="Gene3D" id="3.40.50.12230">
    <property type="match status" value="1"/>
</dbReference>
<comment type="catalytic activity">
    <reaction evidence="5">
        <text>L-methionyl-tRNA(fMet) + (6R)-10-formyltetrahydrofolate = N-formyl-L-methionyl-tRNA(fMet) + (6S)-5,6,7,8-tetrahydrofolate + H(+)</text>
        <dbReference type="Rhea" id="RHEA:24380"/>
        <dbReference type="Rhea" id="RHEA-COMP:9952"/>
        <dbReference type="Rhea" id="RHEA-COMP:9953"/>
        <dbReference type="ChEBI" id="CHEBI:15378"/>
        <dbReference type="ChEBI" id="CHEBI:57453"/>
        <dbReference type="ChEBI" id="CHEBI:78530"/>
        <dbReference type="ChEBI" id="CHEBI:78844"/>
        <dbReference type="ChEBI" id="CHEBI:195366"/>
        <dbReference type="EC" id="2.1.2.9"/>
    </reaction>
</comment>
<comment type="caution">
    <text evidence="8">The sequence shown here is derived from an EMBL/GenBank/DDBJ whole genome shotgun (WGS) entry which is preliminary data.</text>
</comment>